<evidence type="ECO:0008006" key="3">
    <source>
        <dbReference type="Google" id="ProtNLM"/>
    </source>
</evidence>
<organism evidence="1 2">
    <name type="scientific">Rhodococcus jostii</name>
    <dbReference type="NCBI Taxonomy" id="132919"/>
    <lineage>
        <taxon>Bacteria</taxon>
        <taxon>Bacillati</taxon>
        <taxon>Actinomycetota</taxon>
        <taxon>Actinomycetes</taxon>
        <taxon>Mycobacteriales</taxon>
        <taxon>Nocardiaceae</taxon>
        <taxon>Rhodococcus</taxon>
    </lineage>
</organism>
<dbReference type="Proteomes" id="UP001185737">
    <property type="component" value="Unassembled WGS sequence"/>
</dbReference>
<gene>
    <name evidence="1" type="ORF">R3Q59_02175</name>
</gene>
<accession>A0ABU4C6Z3</accession>
<keyword evidence="2" id="KW-1185">Reference proteome</keyword>
<protein>
    <recommendedName>
        <fullName evidence="3">SnoaL-like domain-containing protein</fullName>
    </recommendedName>
</protein>
<evidence type="ECO:0000313" key="2">
    <source>
        <dbReference type="Proteomes" id="UP001185737"/>
    </source>
</evidence>
<comment type="caution">
    <text evidence="1">The sequence shown here is derived from an EMBL/GenBank/DDBJ whole genome shotgun (WGS) entry which is preliminary data.</text>
</comment>
<proteinExistence type="predicted"/>
<reference evidence="1 2" key="1">
    <citation type="submission" date="2023-10" db="EMBL/GenBank/DDBJ databases">
        <title>Development of a sustainable strategy for remediation of hydrocarbon-contaminated territories based on the waste exchange concept.</title>
        <authorList>
            <person name="Krivoruchko A."/>
        </authorList>
    </citation>
    <scope>NUCLEOTIDE SEQUENCE [LARGE SCALE GENOMIC DNA]</scope>
    <source>
        <strain evidence="1 2">IEGM 60</strain>
    </source>
</reference>
<dbReference type="EMBL" id="JAWLKA010000001">
    <property type="protein sequence ID" value="MDV6279312.1"/>
    <property type="molecule type" value="Genomic_DNA"/>
</dbReference>
<sequence>MTQLVPGEEHWTVSRDLVRYISALEVVKDLGVIRFDNSGLEVARRAYERYSWVGDDFGSVRGETEWTVTFEREDWKASTTTRTVLTSTAENFRIQAELRAYEGGQCVATHEWDRTVPRDLV</sequence>
<dbReference type="RefSeq" id="WP_283354488.1">
    <property type="nucleotide sequence ID" value="NZ_JAWLKA010000001.1"/>
</dbReference>
<name>A0ABU4C6Z3_RHOJO</name>
<evidence type="ECO:0000313" key="1">
    <source>
        <dbReference type="EMBL" id="MDV6279312.1"/>
    </source>
</evidence>